<sequence>MLLLTLFLGFFLGALTIVGVEALGVLYVIGRLTRRVEEEEAKAASQSSRGLRHDLDPKPCLDLSSLYNKKGVVWVLESDKVPKTWLVDKVPKEQKRKKELLDVSPVRKYAKIKDQSLILTDSAGSYTEIQLKGCLIAAVSATSLSSRKWAKRFPIKMESKTSEIYCGSKIFYIYLETSWEKESWCKALRLASSYDKEKLKWFAKLNSEFHSYLTSLNSGYPSLMKPSLGFNVEPINRSIKLDGSSSKVRHFLKKLAKKASQAGVENKMNWTSMSGREERKINDKSRSFQDSDLVTGSVKNATSGKAPNCSREKNIVPSVLSTSTHSGSGSHISVVSDTDSDDKIVTDEGTLCWNLLISRLFFDAKSNAEMRNSMKERIQRTLSNMRSLSYIGEVTCTGIDPGNVPPYIHGMKVLPLDMNEVWALEIDIEYSGGAVLDIETRLEVRELDFQGGIVDTNLESSSVGEVTSDLLEGFEDFGKQLKLSEGTVDAIEQKDEEDSKLDGIKSSKSTTQASSHVSRWKSILNSIAKQVSQVPISLGIRVAYLRGTMQLRIKPPPSDQIWFGFTSMPDIEFHLDSFVGEHKISSGRIALFLISRFKAAIRETLVLPNCESVCIPWMLAEKDDWVPRKAAPFIWINQEVVTDPTTVREVTSPRPGEVTPMTEDSRGTTSNYPEGKHDKVKKVECVQQRVSKSSDAHAPSLGPGNQSTWNSNPLQELRTPLLKNDEPQETCQRSKEENLECQSPLSPSRSLNLMEEQIHIIEEDDARPKIMGTKARMRDLGKKMGEKLEEKRRNIEEKGRHIVERMRGP</sequence>
<keyword evidence="3" id="KW-0812">Transmembrane</keyword>
<feature type="region of interest" description="Disordered" evidence="9">
    <location>
        <begin position="645"/>
        <end position="749"/>
    </location>
</feature>
<keyword evidence="6" id="KW-0445">Lipid transport</keyword>
<dbReference type="InterPro" id="IPR057080">
    <property type="entry name" value="PH_SMPa"/>
</dbReference>
<evidence type="ECO:0000256" key="9">
    <source>
        <dbReference type="SAM" id="MobiDB-lite"/>
    </source>
</evidence>
<keyword evidence="8" id="KW-0472">Membrane</keyword>
<feature type="compositionally biased region" description="Basic and acidic residues" evidence="9">
    <location>
        <begin position="674"/>
        <end position="684"/>
    </location>
</feature>
<dbReference type="GO" id="GO:0006869">
    <property type="term" value="P:lipid transport"/>
    <property type="evidence" value="ECO:0007669"/>
    <property type="project" value="UniProtKB-KW"/>
</dbReference>
<proteinExistence type="predicted"/>
<dbReference type="CDD" id="cd21675">
    <property type="entry name" value="SMP_TEX2"/>
    <property type="match status" value="1"/>
</dbReference>
<feature type="compositionally biased region" description="Polar residues" evidence="9">
    <location>
        <begin position="740"/>
        <end position="749"/>
    </location>
</feature>
<keyword evidence="5" id="KW-1133">Transmembrane helix</keyword>
<evidence type="ECO:0000256" key="3">
    <source>
        <dbReference type="ARBA" id="ARBA00022692"/>
    </source>
</evidence>
<dbReference type="Pfam" id="PF23065">
    <property type="entry name" value="PH_SMPa"/>
    <property type="match status" value="1"/>
</dbReference>
<evidence type="ECO:0000313" key="11">
    <source>
        <dbReference type="EMBL" id="MPA78238.1"/>
    </source>
</evidence>
<evidence type="ECO:0000256" key="4">
    <source>
        <dbReference type="ARBA" id="ARBA00022824"/>
    </source>
</evidence>
<dbReference type="AlphaFoldDB" id="A0A5B7CBA1"/>
<evidence type="ECO:0000256" key="1">
    <source>
        <dbReference type="ARBA" id="ARBA00004586"/>
    </source>
</evidence>
<dbReference type="PROSITE" id="PS51847">
    <property type="entry name" value="SMP"/>
    <property type="match status" value="1"/>
</dbReference>
<comment type="subcellular location">
    <subcellularLocation>
        <location evidence="1">Endoplasmic reticulum membrane</location>
    </subcellularLocation>
</comment>
<keyword evidence="2" id="KW-0813">Transport</keyword>
<evidence type="ECO:0000256" key="7">
    <source>
        <dbReference type="ARBA" id="ARBA00023121"/>
    </source>
</evidence>
<protein>
    <recommendedName>
        <fullName evidence="10">SMP-LTD domain-containing protein</fullName>
    </recommendedName>
</protein>
<feature type="domain" description="SMP-LTD" evidence="10">
    <location>
        <begin position="347"/>
        <end position="616"/>
    </location>
</feature>
<dbReference type="EMBL" id="GHES01047679">
    <property type="protein sequence ID" value="MPA78238.1"/>
    <property type="molecule type" value="Transcribed_RNA"/>
</dbReference>
<gene>
    <name evidence="11" type="ORF">Din_047679</name>
</gene>
<reference evidence="11" key="1">
    <citation type="submission" date="2019-08" db="EMBL/GenBank/DDBJ databases">
        <title>Reference gene set and small RNA set construction with multiple tissues from Davidia involucrata Baill.</title>
        <authorList>
            <person name="Yang H."/>
            <person name="Zhou C."/>
            <person name="Li G."/>
            <person name="Wang J."/>
            <person name="Gao P."/>
            <person name="Wang M."/>
            <person name="Wang R."/>
            <person name="Zhao Y."/>
        </authorList>
    </citation>
    <scope>NUCLEOTIDE SEQUENCE</scope>
    <source>
        <tissue evidence="11">Mixed with DoveR01_LX</tissue>
    </source>
</reference>
<evidence type="ECO:0000256" key="6">
    <source>
        <dbReference type="ARBA" id="ARBA00023055"/>
    </source>
</evidence>
<organism evidence="11">
    <name type="scientific">Davidia involucrata</name>
    <name type="common">Dove tree</name>
    <dbReference type="NCBI Taxonomy" id="16924"/>
    <lineage>
        <taxon>Eukaryota</taxon>
        <taxon>Viridiplantae</taxon>
        <taxon>Streptophyta</taxon>
        <taxon>Embryophyta</taxon>
        <taxon>Tracheophyta</taxon>
        <taxon>Spermatophyta</taxon>
        <taxon>Magnoliopsida</taxon>
        <taxon>eudicotyledons</taxon>
        <taxon>Gunneridae</taxon>
        <taxon>Pentapetalae</taxon>
        <taxon>asterids</taxon>
        <taxon>Cornales</taxon>
        <taxon>Nyssaceae</taxon>
        <taxon>Davidia</taxon>
    </lineage>
</organism>
<dbReference type="PANTHER" id="PTHR13466:SF0">
    <property type="entry name" value="SMP-LTD DOMAIN-CONTAINING PROTEIN"/>
    <property type="match status" value="1"/>
</dbReference>
<dbReference type="InterPro" id="IPR031468">
    <property type="entry name" value="SMP_LBD"/>
</dbReference>
<dbReference type="GO" id="GO:0005789">
    <property type="term" value="C:endoplasmic reticulum membrane"/>
    <property type="evidence" value="ECO:0007669"/>
    <property type="project" value="UniProtKB-SubCell"/>
</dbReference>
<evidence type="ECO:0000256" key="8">
    <source>
        <dbReference type="ARBA" id="ARBA00023136"/>
    </source>
</evidence>
<accession>A0A5B7CBA1</accession>
<keyword evidence="4" id="KW-0256">Endoplasmic reticulum</keyword>
<dbReference type="PANTHER" id="PTHR13466">
    <property type="entry name" value="TEX2 PROTEIN-RELATED"/>
    <property type="match status" value="1"/>
</dbReference>
<keyword evidence="7" id="KW-0446">Lipid-binding</keyword>
<evidence type="ECO:0000256" key="2">
    <source>
        <dbReference type="ARBA" id="ARBA00022448"/>
    </source>
</evidence>
<evidence type="ECO:0000259" key="10">
    <source>
        <dbReference type="PROSITE" id="PS51847"/>
    </source>
</evidence>
<name>A0A5B7CBA1_DAVIN</name>
<feature type="compositionally biased region" description="Polar residues" evidence="9">
    <location>
        <begin position="703"/>
        <end position="714"/>
    </location>
</feature>
<dbReference type="GO" id="GO:0008289">
    <property type="term" value="F:lipid binding"/>
    <property type="evidence" value="ECO:0007669"/>
    <property type="project" value="UniProtKB-KW"/>
</dbReference>
<evidence type="ECO:0000256" key="5">
    <source>
        <dbReference type="ARBA" id="ARBA00022989"/>
    </source>
</evidence>